<dbReference type="GeneID" id="115746752"/>
<accession>A0A8B8PW56</accession>
<keyword evidence="2" id="KW-1133">Transmembrane helix</keyword>
<dbReference type="PANTHER" id="PTHR36369">
    <property type="entry name" value="TRANSMEMBRANE PROTEIN"/>
    <property type="match status" value="1"/>
</dbReference>
<dbReference type="OrthoDB" id="1921606at2759"/>
<feature type="region of interest" description="Disordered" evidence="1">
    <location>
        <begin position="54"/>
        <end position="114"/>
    </location>
</feature>
<evidence type="ECO:0000256" key="2">
    <source>
        <dbReference type="SAM" id="Phobius"/>
    </source>
</evidence>
<name>A0A8B8PW56_9MYRT</name>
<sequence length="193" mass="21154">MSAVLDSPLVALASEYASFGFLAAANSLWTWIAVIGAAALSFWRIRASASSASVSSRVSEEPSPPLPSPSSREDEYVNADPSFPQPASCGAVEEEISSGASTSSLSPPPSPTWYECDGGAVTKGKFTIYYEEDRREDEPAAAAATVDEAELGGREWWWRWERAVRWRDGERGWYKLQDLRAINGNVVRLWDES</sequence>
<dbReference type="KEGG" id="rarg:115746752"/>
<gene>
    <name evidence="4" type="primary">LOC115746752</name>
</gene>
<protein>
    <submittedName>
        <fullName evidence="4">Uncharacterized protein LOC115746752</fullName>
    </submittedName>
</protein>
<evidence type="ECO:0000256" key="1">
    <source>
        <dbReference type="SAM" id="MobiDB-lite"/>
    </source>
</evidence>
<proteinExistence type="predicted"/>
<evidence type="ECO:0000313" key="4">
    <source>
        <dbReference type="RefSeq" id="XP_030538522.1"/>
    </source>
</evidence>
<keyword evidence="2" id="KW-0812">Transmembrane</keyword>
<dbReference type="RefSeq" id="XP_030538522.1">
    <property type="nucleotide sequence ID" value="XM_030682662.2"/>
</dbReference>
<feature type="transmembrane region" description="Helical" evidence="2">
    <location>
        <begin position="20"/>
        <end position="43"/>
    </location>
</feature>
<organism evidence="3 4">
    <name type="scientific">Rhodamnia argentea</name>
    <dbReference type="NCBI Taxonomy" id="178133"/>
    <lineage>
        <taxon>Eukaryota</taxon>
        <taxon>Viridiplantae</taxon>
        <taxon>Streptophyta</taxon>
        <taxon>Embryophyta</taxon>
        <taxon>Tracheophyta</taxon>
        <taxon>Spermatophyta</taxon>
        <taxon>Magnoliopsida</taxon>
        <taxon>eudicotyledons</taxon>
        <taxon>Gunneridae</taxon>
        <taxon>Pentapetalae</taxon>
        <taxon>rosids</taxon>
        <taxon>malvids</taxon>
        <taxon>Myrtales</taxon>
        <taxon>Myrtaceae</taxon>
        <taxon>Myrtoideae</taxon>
        <taxon>Myrteae</taxon>
        <taxon>Australasian group</taxon>
        <taxon>Rhodamnia</taxon>
    </lineage>
</organism>
<keyword evidence="3" id="KW-1185">Reference proteome</keyword>
<evidence type="ECO:0000313" key="3">
    <source>
        <dbReference type="Proteomes" id="UP000827889"/>
    </source>
</evidence>
<keyword evidence="2" id="KW-0472">Membrane</keyword>
<dbReference type="PANTHER" id="PTHR36369:SF1">
    <property type="entry name" value="TRANSMEMBRANE PROTEIN"/>
    <property type="match status" value="1"/>
</dbReference>
<dbReference type="Proteomes" id="UP000827889">
    <property type="component" value="Chromosome 4"/>
</dbReference>
<dbReference type="AlphaFoldDB" id="A0A8B8PW56"/>
<reference evidence="4" key="1">
    <citation type="submission" date="2025-08" db="UniProtKB">
        <authorList>
            <consortium name="RefSeq"/>
        </authorList>
    </citation>
    <scope>IDENTIFICATION</scope>
    <source>
        <tissue evidence="4">Leaf</tissue>
    </source>
</reference>